<reference evidence="2" key="1">
    <citation type="journal article" date="2023" name="Nat. Plants">
        <title>Single-cell RNA sequencing provides a high-resolution roadmap for understanding the multicellular compartmentation of specialized metabolism.</title>
        <authorList>
            <person name="Sun S."/>
            <person name="Shen X."/>
            <person name="Li Y."/>
            <person name="Li Y."/>
            <person name="Wang S."/>
            <person name="Li R."/>
            <person name="Zhang H."/>
            <person name="Shen G."/>
            <person name="Guo B."/>
            <person name="Wei J."/>
            <person name="Xu J."/>
            <person name="St-Pierre B."/>
            <person name="Chen S."/>
            <person name="Sun C."/>
        </authorList>
    </citation>
    <scope>NUCLEOTIDE SEQUENCE [LARGE SCALE GENOMIC DNA]</scope>
</reference>
<protein>
    <submittedName>
        <fullName evidence="1">Uncharacterized protein</fullName>
    </submittedName>
</protein>
<proteinExistence type="predicted"/>
<gene>
    <name evidence="1" type="ORF">M9H77_11178</name>
</gene>
<keyword evidence="2" id="KW-1185">Reference proteome</keyword>
<comment type="caution">
    <text evidence="1">The sequence shown here is derived from an EMBL/GenBank/DDBJ whole genome shotgun (WGS) entry which is preliminary data.</text>
</comment>
<name>A0ACC0BDS3_CATRO</name>
<accession>A0ACC0BDS3</accession>
<organism evidence="1 2">
    <name type="scientific">Catharanthus roseus</name>
    <name type="common">Madagascar periwinkle</name>
    <name type="synonym">Vinca rosea</name>
    <dbReference type="NCBI Taxonomy" id="4058"/>
    <lineage>
        <taxon>Eukaryota</taxon>
        <taxon>Viridiplantae</taxon>
        <taxon>Streptophyta</taxon>
        <taxon>Embryophyta</taxon>
        <taxon>Tracheophyta</taxon>
        <taxon>Spermatophyta</taxon>
        <taxon>Magnoliopsida</taxon>
        <taxon>eudicotyledons</taxon>
        <taxon>Gunneridae</taxon>
        <taxon>Pentapetalae</taxon>
        <taxon>asterids</taxon>
        <taxon>lamiids</taxon>
        <taxon>Gentianales</taxon>
        <taxon>Apocynaceae</taxon>
        <taxon>Rauvolfioideae</taxon>
        <taxon>Vinceae</taxon>
        <taxon>Catharanthinae</taxon>
        <taxon>Catharanthus</taxon>
    </lineage>
</organism>
<evidence type="ECO:0000313" key="2">
    <source>
        <dbReference type="Proteomes" id="UP001060085"/>
    </source>
</evidence>
<dbReference type="Proteomes" id="UP001060085">
    <property type="component" value="Linkage Group LG03"/>
</dbReference>
<sequence>MANISSVFLCFSLAVVLASLVNAARTIKPNIENDSPFATRNYTKVCDPARFSDLGLDMNDFLYCDSSIEVDMRIKDLIDRMTLQEKALQLGDDAKGVIRIGLPEYKWWSEALHGVSDVGGGSSFDETIPGATSFPTPILSAATFNETLWKVIGQAVSTEARAMHNLEHAGMTFWSPNINVVRDPRWGRALETPGEDPFVVGKYASSYVRGLQDIEGQETSEDPKHRPLKVAACCKHYAAYDVDNWVGVIRETYNAKVEERDMIETFQKPFEMCVLEGDVASVMCSYNQVNGLPTCADPQLLKETVRGKWDLNGYIVSDCDSVEVMVDRQKFLGYTPEDAVAQVLRAGLDLDCGKFSPDHVANSVLQGKIRVSDVDVALKNLYRVLMRLGFFDGRPEFDNLGKDDVCTEENINLAIQAAREGMVLLKNEDQTLPLNLDEIKSLAVVGPHANATTVMIGNYAGVPCRYTSPLDAFKEATEVIYEVGCDTVSCRNESLIFPAMQAAQNTDATVLVVGIDLSIEAESLDRRDLLLPGYQRQLIEQVAMSAKGPVILVVMSAGGVDIEFAKNNPNIKAIIWAGYAGEEGGHGIADVVFGKYNPSGRLPLTWHENDYVNMLPMISMPLRPIDSLGYPGRTYKFYNGSVVYPFGYGLSYTTFNYKVEASKNILDVNLDKFIKCRDVNYTQGVAKPPCPAVLIDDLSECQIKINDLEFSVEVENTGDRDGSEAILVYWVAPNGILDAPIKQLVAFQKVFVEAGKSTKVDFKLCPTKDLGLIDFQAYNLLAAGTHTIILGDNVASFPFSINIHYSDY</sequence>
<evidence type="ECO:0000313" key="1">
    <source>
        <dbReference type="EMBL" id="KAI5670814.1"/>
    </source>
</evidence>
<dbReference type="EMBL" id="CM044703">
    <property type="protein sequence ID" value="KAI5670814.1"/>
    <property type="molecule type" value="Genomic_DNA"/>
</dbReference>